<keyword evidence="2" id="KW-0326">Glycosidase</keyword>
<dbReference type="PANTHER" id="PTHR43730">
    <property type="entry name" value="BETA-MANNOSIDASE"/>
    <property type="match status" value="1"/>
</dbReference>
<organism evidence="5 6">
    <name type="scientific">Peteryoungia desertarenae</name>
    <dbReference type="NCBI Taxonomy" id="1813451"/>
    <lineage>
        <taxon>Bacteria</taxon>
        <taxon>Pseudomonadati</taxon>
        <taxon>Pseudomonadota</taxon>
        <taxon>Alphaproteobacteria</taxon>
        <taxon>Hyphomicrobiales</taxon>
        <taxon>Rhizobiaceae</taxon>
        <taxon>Peteryoungia</taxon>
    </lineage>
</organism>
<reference evidence="5 6" key="1">
    <citation type="submission" date="2020-06" db="EMBL/GenBank/DDBJ databases">
        <title>Genome sequence of Rhizobium sp strain ADMK78.</title>
        <authorList>
            <person name="Rahi P."/>
        </authorList>
    </citation>
    <scope>NUCLEOTIDE SEQUENCE [LARGE SCALE GENOMIC DNA]</scope>
    <source>
        <strain evidence="5 6">ADMK78</strain>
    </source>
</reference>
<keyword evidence="1 5" id="KW-0378">Hydrolase</keyword>
<gene>
    <name evidence="5" type="ORF">FE840_000800</name>
</gene>
<accession>A0ABX6QIV3</accession>
<dbReference type="EMBL" id="CP058350">
    <property type="protein sequence ID" value="QLF68207.1"/>
    <property type="molecule type" value="Genomic_DNA"/>
</dbReference>
<dbReference type="SUPFAM" id="SSF49785">
    <property type="entry name" value="Galactose-binding domain-like"/>
    <property type="match status" value="1"/>
</dbReference>
<dbReference type="Gene3D" id="2.60.120.260">
    <property type="entry name" value="Galactose-binding domain-like"/>
    <property type="match status" value="1"/>
</dbReference>
<evidence type="ECO:0000313" key="6">
    <source>
        <dbReference type="Proteomes" id="UP000308530"/>
    </source>
</evidence>
<dbReference type="InterPro" id="IPR054593">
    <property type="entry name" value="Beta-mannosidase-like_N2"/>
</dbReference>
<feature type="region of interest" description="Disordered" evidence="3">
    <location>
        <begin position="804"/>
        <end position="823"/>
    </location>
</feature>
<evidence type="ECO:0000256" key="1">
    <source>
        <dbReference type="ARBA" id="ARBA00022801"/>
    </source>
</evidence>
<evidence type="ECO:0000256" key="3">
    <source>
        <dbReference type="SAM" id="MobiDB-lite"/>
    </source>
</evidence>
<dbReference type="GO" id="GO:0016787">
    <property type="term" value="F:hydrolase activity"/>
    <property type="evidence" value="ECO:0007669"/>
    <property type="project" value="UniProtKB-KW"/>
</dbReference>
<evidence type="ECO:0000313" key="5">
    <source>
        <dbReference type="EMBL" id="QLF68207.1"/>
    </source>
</evidence>
<name>A0ABX6QIV3_9HYPH</name>
<dbReference type="Proteomes" id="UP000308530">
    <property type="component" value="Chromosome"/>
</dbReference>
<dbReference type="PANTHER" id="PTHR43730:SF1">
    <property type="entry name" value="BETA-MANNOSIDASE"/>
    <property type="match status" value="1"/>
</dbReference>
<dbReference type="InterPro" id="IPR050887">
    <property type="entry name" value="Beta-mannosidase_GH2"/>
</dbReference>
<dbReference type="InterPro" id="IPR017853">
    <property type="entry name" value="GH"/>
</dbReference>
<dbReference type="RefSeq" id="WP_138288895.1">
    <property type="nucleotide sequence ID" value="NZ_CP058350.1"/>
</dbReference>
<dbReference type="SUPFAM" id="SSF49303">
    <property type="entry name" value="beta-Galactosidase/glucuronidase domain"/>
    <property type="match status" value="2"/>
</dbReference>
<dbReference type="InterPro" id="IPR036156">
    <property type="entry name" value="Beta-gal/glucu_dom_sf"/>
</dbReference>
<dbReference type="SUPFAM" id="SSF51445">
    <property type="entry name" value="(Trans)glycosidases"/>
    <property type="match status" value="1"/>
</dbReference>
<feature type="domain" description="Beta-mannosidase-like galactose-binding" evidence="4">
    <location>
        <begin position="41"/>
        <end position="184"/>
    </location>
</feature>
<dbReference type="InterPro" id="IPR008979">
    <property type="entry name" value="Galactose-bd-like_sf"/>
</dbReference>
<dbReference type="Gene3D" id="3.20.20.80">
    <property type="entry name" value="Glycosidases"/>
    <property type="match status" value="1"/>
</dbReference>
<proteinExistence type="predicted"/>
<keyword evidence="6" id="KW-1185">Reference proteome</keyword>
<evidence type="ECO:0000256" key="2">
    <source>
        <dbReference type="ARBA" id="ARBA00023295"/>
    </source>
</evidence>
<sequence>MAAGTIYLGADIRPLEQGWRMLVTEAGRYTEPSELHRLAVRIPATVPGTVAAALADAGLFDPENPTSLHDKDAWYIRSLEGENPGPAVLRFEGLATFAEIYINGELRLSCNSMFEAFDLELDLTGHDELAICFRALTPHLEKRGPRARWRQQLVDHQGFRMIRTSLLGRMPGWCPEIHPLGPYRPISLIRKGQLELAGLTIRTDLLEDGTGTAKVAFNASSSEVELVLDCGGYKGAFQPQPDGRLVASLSIPDAEPWWPRTHGKPCLHELGLTVDGQRHSLGLIGFRRIEVDKGPDGQGFALKINGERIFCRGAVWTNADILRLPGFSEHYAPWLLKAAEANMNMIRIGGTMTYESRDFFRLCDQLGILVWQDLMLANYDYPVKDELFLNGLKEEVRQRLTDLQGHPSLAVICGGSEVFQQGAMLGLPENVWKSPLFTEILPQLASGLRPDCVYVANSPCDGPMPFSPNRGVTHYYGVGAYQRPLDDVRRANVRFAAECLAFAHVPQQQTLDRHLPVAPVHDPRWKARVPRDRNASWDFEDIRDHYVERLYDLDAARLRREDLARHLDHSRAVTAEIMTEVMAEWRRAGSDCGGALTWTFQDLVPGPGWGLIDATGEPKSPWYALRRAFRPVQLNLLDEGTNGLDIHILNDTAETLVSNLELTCLRDGRQVVVSGRRALEVAPRGAVRFAATDIFGAFFDTTYAFRFGPPSHDVTIARLLDSESQIIAEAFQFPLGRSRAMHAAELTAQLVETDGMFWLQIEADRLAQSVHIECETHRPEDDWFHCAPHAPRVIRLLPRNITSSSTRPTGHIHQLGSRSTTSF</sequence>
<protein>
    <submittedName>
        <fullName evidence="5">Glycoside hydrolase family 2 protein</fullName>
    </submittedName>
</protein>
<evidence type="ECO:0000259" key="4">
    <source>
        <dbReference type="Pfam" id="PF22666"/>
    </source>
</evidence>
<dbReference type="Pfam" id="PF22666">
    <property type="entry name" value="Glyco_hydro_2_N2"/>
    <property type="match status" value="1"/>
</dbReference>